<feature type="region of interest" description="Disordered" evidence="1">
    <location>
        <begin position="237"/>
        <end position="280"/>
    </location>
</feature>
<name>A0A1J7BHE0_9ACTN</name>
<dbReference type="STRING" id="1428644.BIV57_07615"/>
<feature type="domain" description="DUF317" evidence="2">
    <location>
        <begin position="48"/>
        <end position="105"/>
    </location>
</feature>
<feature type="compositionally biased region" description="Low complexity" evidence="1">
    <location>
        <begin position="237"/>
        <end position="263"/>
    </location>
</feature>
<gene>
    <name evidence="3" type="ORF">BIV57_07615</name>
</gene>
<accession>A0A1J7BHE0</accession>
<proteinExistence type="predicted"/>
<keyword evidence="4" id="KW-1185">Reference proteome</keyword>
<dbReference type="AlphaFoldDB" id="A0A1J7BHE0"/>
<evidence type="ECO:0000313" key="4">
    <source>
        <dbReference type="Proteomes" id="UP000243342"/>
    </source>
</evidence>
<dbReference type="RefSeq" id="WP_071655942.1">
    <property type="nucleotide sequence ID" value="NZ_MLCF01000031.1"/>
</dbReference>
<evidence type="ECO:0000313" key="3">
    <source>
        <dbReference type="EMBL" id="OIV38070.1"/>
    </source>
</evidence>
<dbReference type="InterPro" id="IPR005523">
    <property type="entry name" value="DUF317_SPDY"/>
</dbReference>
<comment type="caution">
    <text evidence="3">The sequence shown here is derived from an EMBL/GenBank/DDBJ whole genome shotgun (WGS) entry which is preliminary data.</text>
</comment>
<evidence type="ECO:0000256" key="1">
    <source>
        <dbReference type="SAM" id="MobiDB-lite"/>
    </source>
</evidence>
<dbReference type="OrthoDB" id="3865735at2"/>
<sequence length="280" mass="30453">MPDPANEPVLVSPVYLAGCTYAEQTALLPLLDEEWPMHDDDADTFHLTSPDTRIRLAHTTGDRRWSGAWAWHLTGFADPFSAPTWAAKFTHATPTELLTALAAALPGNLGLSSPSLARQRVCEQEVFNPLHRAGWERPADLADRPGYHVTAPDSLALLALDRRGFPDLRLGSTGLAVWQIAVRDPDEVEPHPGSWTAAFSRDFPLHLLAALTRRLADPTPVHRYPHQIPEHFRTAVHSRAASATSAAAASTLTAGSTTGTPAPRIDPAPEPPTARPQRLR</sequence>
<protein>
    <recommendedName>
        <fullName evidence="2">DUF317 domain-containing protein</fullName>
    </recommendedName>
</protein>
<dbReference type="EMBL" id="MLCF01000031">
    <property type="protein sequence ID" value="OIV38070.1"/>
    <property type="molecule type" value="Genomic_DNA"/>
</dbReference>
<feature type="domain" description="DUF317" evidence="2">
    <location>
        <begin position="167"/>
        <end position="221"/>
    </location>
</feature>
<feature type="compositionally biased region" description="Pro residues" evidence="1">
    <location>
        <begin position="264"/>
        <end position="274"/>
    </location>
</feature>
<organism evidence="3 4">
    <name type="scientific">Mangrovactinospora gilvigrisea</name>
    <dbReference type="NCBI Taxonomy" id="1428644"/>
    <lineage>
        <taxon>Bacteria</taxon>
        <taxon>Bacillati</taxon>
        <taxon>Actinomycetota</taxon>
        <taxon>Actinomycetes</taxon>
        <taxon>Kitasatosporales</taxon>
        <taxon>Streptomycetaceae</taxon>
        <taxon>Mangrovactinospora</taxon>
    </lineage>
</organism>
<reference evidence="3 4" key="1">
    <citation type="submission" date="2016-10" db="EMBL/GenBank/DDBJ databases">
        <title>Genome sequence of Streptomyces gilvigriseus MUSC 26.</title>
        <authorList>
            <person name="Lee L.-H."/>
            <person name="Ser H.-L."/>
        </authorList>
    </citation>
    <scope>NUCLEOTIDE SEQUENCE [LARGE SCALE GENOMIC DNA]</scope>
    <source>
        <strain evidence="3 4">MUSC 26</strain>
    </source>
</reference>
<dbReference type="Pfam" id="PF03771">
    <property type="entry name" value="SPDY"/>
    <property type="match status" value="2"/>
</dbReference>
<dbReference type="Proteomes" id="UP000243342">
    <property type="component" value="Unassembled WGS sequence"/>
</dbReference>
<evidence type="ECO:0000259" key="2">
    <source>
        <dbReference type="Pfam" id="PF03771"/>
    </source>
</evidence>